<evidence type="ECO:0000313" key="2">
    <source>
        <dbReference type="EMBL" id="NYS76470.1"/>
    </source>
</evidence>
<keyword evidence="1" id="KW-0732">Signal</keyword>
<organism evidence="2 3">
    <name type="scientific">Vreelandella glaciei</name>
    <dbReference type="NCBI Taxonomy" id="186761"/>
    <lineage>
        <taxon>Bacteria</taxon>
        <taxon>Pseudomonadati</taxon>
        <taxon>Pseudomonadota</taxon>
        <taxon>Gammaproteobacteria</taxon>
        <taxon>Oceanospirillales</taxon>
        <taxon>Halomonadaceae</taxon>
        <taxon>Vreelandella</taxon>
    </lineage>
</organism>
<dbReference type="Proteomes" id="UP000526892">
    <property type="component" value="Unassembled WGS sequence"/>
</dbReference>
<sequence length="391" mass="41488">MNHSNNIKRGTLFSISSLALAVSLSAQAYEFEVGDTTASIYGYVKLDMIYDVDAELPPLGANSAIPLDGDIRNDITGHTQLHAKQSRIAFATSTPTDRGDFKTVIEGDFYGGSGDREEFRLRHAYGQWNGITAGQTTSNFGSIYGMNRIIDFKPQPGLPQGARQAQLRYTISGFSVALEDPSNLGGSVASGFTPGGGYVEHAASKDTLPDFTLRYMGKAGNLSYGASGLLRQLEVDDGIQDDSAVGWGVNLEAEYRVTPAVTLRGGITHGKGVGGYMEEAPGAPAYVDPVTGSVEPITLTGGTAGVRLAAGLGHINLGYGYATADLDDAVDAGVANASLANETFTDLHLNYIWSPTQNVSYGLEVSRQTREIANGDDGDAVRLQGMVMYRF</sequence>
<protein>
    <recommendedName>
        <fullName evidence="4">Porin</fullName>
    </recommendedName>
</protein>
<comment type="caution">
    <text evidence="2">The sequence shown here is derived from an EMBL/GenBank/DDBJ whole genome shotgun (WGS) entry which is preliminary data.</text>
</comment>
<feature type="chain" id="PRO_5031324586" description="Porin" evidence="1">
    <location>
        <begin position="29"/>
        <end position="391"/>
    </location>
</feature>
<dbReference type="RefSeq" id="WP_179914980.1">
    <property type="nucleotide sequence ID" value="NZ_JACCDE010000002.1"/>
</dbReference>
<gene>
    <name evidence="2" type="ORF">HZS80_01800</name>
</gene>
<dbReference type="SUPFAM" id="SSF56935">
    <property type="entry name" value="Porins"/>
    <property type="match status" value="1"/>
</dbReference>
<dbReference type="InterPro" id="IPR045748">
    <property type="entry name" value="DcaP"/>
</dbReference>
<evidence type="ECO:0000313" key="3">
    <source>
        <dbReference type="Proteomes" id="UP000526892"/>
    </source>
</evidence>
<proteinExistence type="predicted"/>
<evidence type="ECO:0000256" key="1">
    <source>
        <dbReference type="SAM" id="SignalP"/>
    </source>
</evidence>
<feature type="signal peptide" evidence="1">
    <location>
        <begin position="1"/>
        <end position="28"/>
    </location>
</feature>
<accession>A0A7Z0RWT3</accession>
<evidence type="ECO:0008006" key="4">
    <source>
        <dbReference type="Google" id="ProtNLM"/>
    </source>
</evidence>
<dbReference type="EMBL" id="JACCDE010000002">
    <property type="protein sequence ID" value="NYS76470.1"/>
    <property type="molecule type" value="Genomic_DNA"/>
</dbReference>
<dbReference type="AlphaFoldDB" id="A0A7Z0RWT3"/>
<reference evidence="2 3" key="1">
    <citation type="journal article" date="2003" name="Extremophiles">
        <title>Halomonas glaciei sp. nov. isolated from fast ice of Adelie Land, Antarctica.</title>
        <authorList>
            <person name="Reddy G.S."/>
            <person name="Raghavan P.U."/>
            <person name="Sarita N.B."/>
            <person name="Prakash J.S."/>
            <person name="Nagesh N."/>
            <person name="Delille D."/>
            <person name="Shivaji S."/>
        </authorList>
    </citation>
    <scope>NUCLEOTIDE SEQUENCE [LARGE SCALE GENOMIC DNA]</scope>
    <source>
        <strain evidence="2 3">DD39</strain>
    </source>
</reference>
<dbReference type="Pfam" id="PF19577">
    <property type="entry name" value="DcaP"/>
    <property type="match status" value="1"/>
</dbReference>
<name>A0A7Z0RWT3_9GAMM</name>
<keyword evidence="3" id="KW-1185">Reference proteome</keyword>